<reference evidence="2 3" key="1">
    <citation type="submission" date="2014-03" db="EMBL/GenBank/DDBJ databases">
        <title>Draft genome of the hookworm Oesophagostomum dentatum.</title>
        <authorList>
            <person name="Mitreva M."/>
        </authorList>
    </citation>
    <scope>NUCLEOTIDE SEQUENCE [LARGE SCALE GENOMIC DNA]</scope>
    <source>
        <strain evidence="2 3">OD-Hann</strain>
    </source>
</reference>
<keyword evidence="1" id="KW-0812">Transmembrane</keyword>
<feature type="non-terminal residue" evidence="2">
    <location>
        <position position="106"/>
    </location>
</feature>
<evidence type="ECO:0000313" key="3">
    <source>
        <dbReference type="Proteomes" id="UP000053660"/>
    </source>
</evidence>
<evidence type="ECO:0000256" key="1">
    <source>
        <dbReference type="SAM" id="Phobius"/>
    </source>
</evidence>
<organism evidence="2 3">
    <name type="scientific">Oesophagostomum dentatum</name>
    <name type="common">Nodular worm</name>
    <dbReference type="NCBI Taxonomy" id="61180"/>
    <lineage>
        <taxon>Eukaryota</taxon>
        <taxon>Metazoa</taxon>
        <taxon>Ecdysozoa</taxon>
        <taxon>Nematoda</taxon>
        <taxon>Chromadorea</taxon>
        <taxon>Rhabditida</taxon>
        <taxon>Rhabditina</taxon>
        <taxon>Rhabditomorpha</taxon>
        <taxon>Strongyloidea</taxon>
        <taxon>Strongylidae</taxon>
        <taxon>Oesophagostomum</taxon>
    </lineage>
</organism>
<proteinExistence type="predicted"/>
<keyword evidence="1" id="KW-0472">Membrane</keyword>
<dbReference type="EMBL" id="KN557585">
    <property type="protein sequence ID" value="KHJ87511.1"/>
    <property type="molecule type" value="Genomic_DNA"/>
</dbReference>
<gene>
    <name evidence="2" type="ORF">OESDEN_12712</name>
</gene>
<sequence>MLIFNNCPNYGLTFAVSVSTLISSALLFELLHQYHVVYSQTYQSPTWLSAIFPSFSRGDNNWFGPIWRLNPFYIAVSLLTELLVIISTAVGVIQYFYVHLAIYGLI</sequence>
<keyword evidence="3" id="KW-1185">Reference proteome</keyword>
<dbReference type="AlphaFoldDB" id="A0A0B1SUE4"/>
<protein>
    <submittedName>
        <fullName evidence="2">Uncharacterized protein</fullName>
    </submittedName>
</protein>
<dbReference type="Proteomes" id="UP000053660">
    <property type="component" value="Unassembled WGS sequence"/>
</dbReference>
<feature type="transmembrane region" description="Helical" evidence="1">
    <location>
        <begin position="12"/>
        <end position="31"/>
    </location>
</feature>
<keyword evidence="1" id="KW-1133">Transmembrane helix</keyword>
<evidence type="ECO:0000313" key="2">
    <source>
        <dbReference type="EMBL" id="KHJ87511.1"/>
    </source>
</evidence>
<accession>A0A0B1SUE4</accession>
<feature type="transmembrane region" description="Helical" evidence="1">
    <location>
        <begin position="72"/>
        <end position="97"/>
    </location>
</feature>
<dbReference type="OrthoDB" id="5807812at2759"/>
<name>A0A0B1SUE4_OESDE</name>